<keyword evidence="2" id="KW-0539">Nucleus</keyword>
<dbReference type="PANTHER" id="PTHR37534">
    <property type="entry name" value="TRANSCRIPTIONAL ACTIVATOR PROTEIN UGA3"/>
    <property type="match status" value="1"/>
</dbReference>
<feature type="compositionally biased region" description="Polar residues" evidence="3">
    <location>
        <begin position="1"/>
        <end position="10"/>
    </location>
</feature>
<organism evidence="4 5">
    <name type="scientific">Zasmidium cellare</name>
    <name type="common">Wine cellar mold</name>
    <name type="synonym">Racodium cellare</name>
    <dbReference type="NCBI Taxonomy" id="395010"/>
    <lineage>
        <taxon>Eukaryota</taxon>
        <taxon>Fungi</taxon>
        <taxon>Dikarya</taxon>
        <taxon>Ascomycota</taxon>
        <taxon>Pezizomycotina</taxon>
        <taxon>Dothideomycetes</taxon>
        <taxon>Dothideomycetidae</taxon>
        <taxon>Mycosphaerellales</taxon>
        <taxon>Mycosphaerellaceae</taxon>
        <taxon>Zasmidium</taxon>
    </lineage>
</organism>
<gene>
    <name evidence="4" type="ORF">PRZ48_006627</name>
</gene>
<accession>A0ABR0ENM9</accession>
<name>A0ABR0ENM9_ZASCE</name>
<dbReference type="InterPro" id="IPR021858">
    <property type="entry name" value="Fun_TF"/>
</dbReference>
<keyword evidence="5" id="KW-1185">Reference proteome</keyword>
<dbReference type="EMBL" id="JAXOVC010000004">
    <property type="protein sequence ID" value="KAK4503199.1"/>
    <property type="molecule type" value="Genomic_DNA"/>
</dbReference>
<feature type="region of interest" description="Disordered" evidence="3">
    <location>
        <begin position="45"/>
        <end position="70"/>
    </location>
</feature>
<proteinExistence type="predicted"/>
<comment type="caution">
    <text evidence="4">The sequence shown here is derived from an EMBL/GenBank/DDBJ whole genome shotgun (WGS) entry which is preliminary data.</text>
</comment>
<evidence type="ECO:0000256" key="2">
    <source>
        <dbReference type="ARBA" id="ARBA00023242"/>
    </source>
</evidence>
<evidence type="ECO:0000313" key="4">
    <source>
        <dbReference type="EMBL" id="KAK4503199.1"/>
    </source>
</evidence>
<evidence type="ECO:0000256" key="3">
    <source>
        <dbReference type="SAM" id="MobiDB-lite"/>
    </source>
</evidence>
<evidence type="ECO:0000313" key="5">
    <source>
        <dbReference type="Proteomes" id="UP001305779"/>
    </source>
</evidence>
<sequence>MGPQFGQETHQIVDGDLDMGAVPSDRQSFSMLEDESFLSTHIWQPSTSNGPITQEHPCRPGPSIQSNSMARTEFPGVPASLTHLPSSLIGFWFAQVCPVWSAFDSTTNYNRDVPSNTWSTSEVVFHTLQSMAASFLANTVPHLKAKLPSLTMQATVAIKERVQNLKRCKTSQVTADLIFAVLGMGTSSHWINPIIDSKWLDDARELLDRWGARLQPHESPVHAYFKYALVHWRMLMSVADSDLINSNLELRRHQTRHILCSALQLDHNTASTKQPSLLGPLPCSKATWPSSWCGVSAEVVDLFGQAVTLCRDSRARQLRTSTLSIDAARDVLCDAKVAQELENELINMDMQQTVSGDEPLLTWDDVTPISHLVQTAEAYRLAALLQLYLTFEELQVSSGFSDCNLTDSTGNHIDHSTRSERLVTLATTISTILERIPPESRSRSIHPILYLSVAAGLRFETDIISSNSTAVSEGVSVAMDPSELESLYIDPALLRGGEDAAETSVNEHREFSALDPLQHDPLAISSSTLAIANARRFVSLRLSILQYSLPTRPLDILSDLVKAIWKRYDESNADAQKPHWLDVMVDSGLQTLFK</sequence>
<feature type="region of interest" description="Disordered" evidence="3">
    <location>
        <begin position="1"/>
        <end position="20"/>
    </location>
</feature>
<dbReference type="Proteomes" id="UP001305779">
    <property type="component" value="Unassembled WGS sequence"/>
</dbReference>
<comment type="subcellular location">
    <subcellularLocation>
        <location evidence="1">Nucleus</location>
    </subcellularLocation>
</comment>
<evidence type="ECO:0000256" key="1">
    <source>
        <dbReference type="ARBA" id="ARBA00004123"/>
    </source>
</evidence>
<dbReference type="PANTHER" id="PTHR37534:SF11">
    <property type="entry name" value="ZN(II)2CYS6 TRANSCRIPTION FACTOR (EUROFUNG)"/>
    <property type="match status" value="1"/>
</dbReference>
<dbReference type="Pfam" id="PF11951">
    <property type="entry name" value="Fungal_trans_2"/>
    <property type="match status" value="1"/>
</dbReference>
<protein>
    <submittedName>
        <fullName evidence="4">Uncharacterized protein</fullName>
    </submittedName>
</protein>
<reference evidence="4 5" key="1">
    <citation type="journal article" date="2023" name="G3 (Bethesda)">
        <title>A chromosome-level genome assembly of Zasmidium syzygii isolated from banana leaves.</title>
        <authorList>
            <person name="van Westerhoven A.C."/>
            <person name="Mehrabi R."/>
            <person name="Talebi R."/>
            <person name="Steentjes M.B.F."/>
            <person name="Corcolon B."/>
            <person name="Chong P.A."/>
            <person name="Kema G.H.J."/>
            <person name="Seidl M.F."/>
        </authorList>
    </citation>
    <scope>NUCLEOTIDE SEQUENCE [LARGE SCALE GENOMIC DNA]</scope>
    <source>
        <strain evidence="4 5">P124</strain>
    </source>
</reference>